<accession>A0A396IWU5</accession>
<evidence type="ECO:0000313" key="1">
    <source>
        <dbReference type="EMBL" id="RHN70176.1"/>
    </source>
</evidence>
<protein>
    <submittedName>
        <fullName evidence="1">Uncharacterized protein</fullName>
    </submittedName>
</protein>
<dbReference type="Proteomes" id="UP000265566">
    <property type="component" value="Chromosome 3"/>
</dbReference>
<dbReference type="EMBL" id="PSQE01000003">
    <property type="protein sequence ID" value="RHN70176.1"/>
    <property type="molecule type" value="Genomic_DNA"/>
</dbReference>
<organism evidence="1 2">
    <name type="scientific">Medicago truncatula</name>
    <name type="common">Barrel medic</name>
    <name type="synonym">Medicago tribuloides</name>
    <dbReference type="NCBI Taxonomy" id="3880"/>
    <lineage>
        <taxon>Eukaryota</taxon>
        <taxon>Viridiplantae</taxon>
        <taxon>Streptophyta</taxon>
        <taxon>Embryophyta</taxon>
        <taxon>Tracheophyta</taxon>
        <taxon>Spermatophyta</taxon>
        <taxon>Magnoliopsida</taxon>
        <taxon>eudicotyledons</taxon>
        <taxon>Gunneridae</taxon>
        <taxon>Pentapetalae</taxon>
        <taxon>rosids</taxon>
        <taxon>fabids</taxon>
        <taxon>Fabales</taxon>
        <taxon>Fabaceae</taxon>
        <taxon>Papilionoideae</taxon>
        <taxon>50 kb inversion clade</taxon>
        <taxon>NPAAA clade</taxon>
        <taxon>Hologalegina</taxon>
        <taxon>IRL clade</taxon>
        <taxon>Trifolieae</taxon>
        <taxon>Medicago</taxon>
    </lineage>
</organism>
<gene>
    <name evidence="1" type="ORF">MtrunA17_Chr3g0132741</name>
</gene>
<comment type="caution">
    <text evidence="1">The sequence shown here is derived from an EMBL/GenBank/DDBJ whole genome shotgun (WGS) entry which is preliminary data.</text>
</comment>
<sequence>MSPADVCTRCNSANKDVFHCLQDWAFPRKLWLAIGFNSINFFLKHQPSLVLAFRMSFMLSF</sequence>
<proteinExistence type="predicted"/>
<reference evidence="2" key="1">
    <citation type="journal article" date="2018" name="Nat. Plants">
        <title>Whole-genome landscape of Medicago truncatula symbiotic genes.</title>
        <authorList>
            <person name="Pecrix Y."/>
            <person name="Staton S.E."/>
            <person name="Sallet E."/>
            <person name="Lelandais-Briere C."/>
            <person name="Moreau S."/>
            <person name="Carrere S."/>
            <person name="Blein T."/>
            <person name="Jardinaud M.F."/>
            <person name="Latrasse D."/>
            <person name="Zouine M."/>
            <person name="Zahm M."/>
            <person name="Kreplak J."/>
            <person name="Mayjonade B."/>
            <person name="Satge C."/>
            <person name="Perez M."/>
            <person name="Cauet S."/>
            <person name="Marande W."/>
            <person name="Chantry-Darmon C."/>
            <person name="Lopez-Roques C."/>
            <person name="Bouchez O."/>
            <person name="Berard A."/>
            <person name="Debelle F."/>
            <person name="Munos S."/>
            <person name="Bendahmane A."/>
            <person name="Berges H."/>
            <person name="Niebel A."/>
            <person name="Buitink J."/>
            <person name="Frugier F."/>
            <person name="Benhamed M."/>
            <person name="Crespi M."/>
            <person name="Gouzy J."/>
            <person name="Gamas P."/>
        </authorList>
    </citation>
    <scope>NUCLEOTIDE SEQUENCE [LARGE SCALE GENOMIC DNA]</scope>
    <source>
        <strain evidence="2">cv. Jemalong A17</strain>
    </source>
</reference>
<name>A0A396IWU5_MEDTR</name>
<evidence type="ECO:0000313" key="2">
    <source>
        <dbReference type="Proteomes" id="UP000265566"/>
    </source>
</evidence>
<dbReference type="AlphaFoldDB" id="A0A396IWU5"/>
<dbReference type="Gramene" id="rna18731">
    <property type="protein sequence ID" value="RHN70176.1"/>
    <property type="gene ID" value="gene18731"/>
</dbReference>